<accession>A0AC34QII8</accession>
<sequence length="122" mass="14310">MSEICGGCNSTIQDQYMFYVLDKSWHGNCLNCHDCKIPQRESCFYRDGLILCKDDFTRRFATRCSGCNIVLQKHDLVRRARNLVFHVDCFRCNVCQKKLDTGEQLYVVGGNRFICKDDYLCW</sequence>
<dbReference type="WBParaSite" id="JU765_v2.g16603.t1">
    <property type="protein sequence ID" value="JU765_v2.g16603.t1"/>
    <property type="gene ID" value="JU765_v2.g16603"/>
</dbReference>
<dbReference type="Proteomes" id="UP000887576">
    <property type="component" value="Unplaced"/>
</dbReference>
<proteinExistence type="predicted"/>
<name>A0AC34QII8_9BILA</name>
<evidence type="ECO:0000313" key="1">
    <source>
        <dbReference type="Proteomes" id="UP000887576"/>
    </source>
</evidence>
<evidence type="ECO:0000313" key="2">
    <source>
        <dbReference type="WBParaSite" id="JU765_v2.g16603.t1"/>
    </source>
</evidence>
<organism evidence="1 2">
    <name type="scientific">Panagrolaimus sp. JU765</name>
    <dbReference type="NCBI Taxonomy" id="591449"/>
    <lineage>
        <taxon>Eukaryota</taxon>
        <taxon>Metazoa</taxon>
        <taxon>Ecdysozoa</taxon>
        <taxon>Nematoda</taxon>
        <taxon>Chromadorea</taxon>
        <taxon>Rhabditida</taxon>
        <taxon>Tylenchina</taxon>
        <taxon>Panagrolaimomorpha</taxon>
        <taxon>Panagrolaimoidea</taxon>
        <taxon>Panagrolaimidae</taxon>
        <taxon>Panagrolaimus</taxon>
    </lineage>
</organism>
<reference evidence="2" key="1">
    <citation type="submission" date="2022-11" db="UniProtKB">
        <authorList>
            <consortium name="WormBaseParasite"/>
        </authorList>
    </citation>
    <scope>IDENTIFICATION</scope>
</reference>
<protein>
    <submittedName>
        <fullName evidence="2">LIM zinc-binding domain-containing protein</fullName>
    </submittedName>
</protein>